<evidence type="ECO:0000256" key="1">
    <source>
        <dbReference type="SAM" id="MobiDB-lite"/>
    </source>
</evidence>
<name>W9XXN3_9EURO</name>
<dbReference type="PANTHER" id="PTHR13609">
    <property type="entry name" value="UBIQUITIN DOMAIN CONTAINING 1 PROTEIN-RELATED"/>
    <property type="match status" value="1"/>
</dbReference>
<feature type="region of interest" description="Disordered" evidence="1">
    <location>
        <begin position="1"/>
        <end position="34"/>
    </location>
</feature>
<accession>W9XXN3</accession>
<dbReference type="PROSITE" id="PS50053">
    <property type="entry name" value="UBIQUITIN_2"/>
    <property type="match status" value="1"/>
</dbReference>
<reference evidence="3 4" key="1">
    <citation type="submission" date="2013-03" db="EMBL/GenBank/DDBJ databases">
        <title>The Genome Sequence of Capronia coronata CBS 617.96.</title>
        <authorList>
            <consortium name="The Broad Institute Genomics Platform"/>
            <person name="Cuomo C."/>
            <person name="de Hoog S."/>
            <person name="Gorbushina A."/>
            <person name="Walker B."/>
            <person name="Young S.K."/>
            <person name="Zeng Q."/>
            <person name="Gargeya S."/>
            <person name="Fitzgerald M."/>
            <person name="Haas B."/>
            <person name="Abouelleil A."/>
            <person name="Allen A.W."/>
            <person name="Alvarado L."/>
            <person name="Arachchi H.M."/>
            <person name="Berlin A.M."/>
            <person name="Chapman S.B."/>
            <person name="Gainer-Dewar J."/>
            <person name="Goldberg J."/>
            <person name="Griggs A."/>
            <person name="Gujja S."/>
            <person name="Hansen M."/>
            <person name="Howarth C."/>
            <person name="Imamovic A."/>
            <person name="Ireland A."/>
            <person name="Larimer J."/>
            <person name="McCowan C."/>
            <person name="Murphy C."/>
            <person name="Pearson M."/>
            <person name="Poon T.W."/>
            <person name="Priest M."/>
            <person name="Roberts A."/>
            <person name="Saif S."/>
            <person name="Shea T."/>
            <person name="Sisk P."/>
            <person name="Sykes S."/>
            <person name="Wortman J."/>
            <person name="Nusbaum C."/>
            <person name="Birren B."/>
        </authorList>
    </citation>
    <scope>NUCLEOTIDE SEQUENCE [LARGE SCALE GENOMIC DNA]</scope>
    <source>
        <strain evidence="3 4">CBS 617.96</strain>
    </source>
</reference>
<evidence type="ECO:0000313" key="4">
    <source>
        <dbReference type="Proteomes" id="UP000019484"/>
    </source>
</evidence>
<dbReference type="Gene3D" id="1.20.225.20">
    <property type="entry name" value="Ub domain-containing protein, DC-UbP/UBTD2, N-terminal domain"/>
    <property type="match status" value="1"/>
</dbReference>
<dbReference type="SUPFAM" id="SSF54236">
    <property type="entry name" value="Ubiquitin-like"/>
    <property type="match status" value="1"/>
</dbReference>
<dbReference type="InterPro" id="IPR039869">
    <property type="entry name" value="UBTD1/2"/>
</dbReference>
<keyword evidence="4" id="KW-1185">Reference proteome</keyword>
<evidence type="ECO:0000259" key="2">
    <source>
        <dbReference type="PROSITE" id="PS50053"/>
    </source>
</evidence>
<feature type="compositionally biased region" description="Basic and acidic residues" evidence="1">
    <location>
        <begin position="1"/>
        <end position="10"/>
    </location>
</feature>
<dbReference type="EMBL" id="AMWN01000007">
    <property type="protein sequence ID" value="EXJ82125.1"/>
    <property type="molecule type" value="Genomic_DNA"/>
</dbReference>
<evidence type="ECO:0000313" key="3">
    <source>
        <dbReference type="EMBL" id="EXJ82125.1"/>
    </source>
</evidence>
<dbReference type="Pfam" id="PF16455">
    <property type="entry name" value="UBD"/>
    <property type="match status" value="1"/>
</dbReference>
<dbReference type="eggNOG" id="KOG0013">
    <property type="taxonomic scope" value="Eukaryota"/>
</dbReference>
<dbReference type="OrthoDB" id="1640476at2759"/>
<dbReference type="RefSeq" id="XP_007727246.1">
    <property type="nucleotide sequence ID" value="XM_007729056.1"/>
</dbReference>
<sequence length="255" mass="28478">MQEPISRPDRQPSLADHYNLPLKRPKPWKSTERSWTRTQLDRERHEFFETRVTGRPEIWDGLMHALLCLREGDLADAQGILNALAITLPTGRLEDGAYDEVGNLYTLPEAVISDPIDVIEGRADPEYVPELGISDVDVLSSKLEAAGERPNTLNQEDTSSEKAKEAKGKAVVERDAMKVKCRLSDRGGPDVVVLLGKNQRVAALTQRIRDETEVPSQAQIRIAYLGRILDNRLSLPEQGWKEGHVVNALVVGRFA</sequence>
<proteinExistence type="predicted"/>
<feature type="domain" description="Ubiquitin-like" evidence="2">
    <location>
        <begin position="177"/>
        <end position="250"/>
    </location>
</feature>
<dbReference type="InterPro" id="IPR029071">
    <property type="entry name" value="Ubiquitin-like_domsf"/>
</dbReference>
<protein>
    <recommendedName>
        <fullName evidence="2">Ubiquitin-like domain-containing protein</fullName>
    </recommendedName>
</protein>
<dbReference type="Proteomes" id="UP000019484">
    <property type="component" value="Unassembled WGS sequence"/>
</dbReference>
<dbReference type="InterPro" id="IPR000626">
    <property type="entry name" value="Ubiquitin-like_dom"/>
</dbReference>
<organism evidence="3 4">
    <name type="scientific">Capronia coronata CBS 617.96</name>
    <dbReference type="NCBI Taxonomy" id="1182541"/>
    <lineage>
        <taxon>Eukaryota</taxon>
        <taxon>Fungi</taxon>
        <taxon>Dikarya</taxon>
        <taxon>Ascomycota</taxon>
        <taxon>Pezizomycotina</taxon>
        <taxon>Eurotiomycetes</taxon>
        <taxon>Chaetothyriomycetidae</taxon>
        <taxon>Chaetothyriales</taxon>
        <taxon>Herpotrichiellaceae</taxon>
        <taxon>Capronia</taxon>
    </lineage>
</organism>
<dbReference type="InterPro" id="IPR032752">
    <property type="entry name" value="DC-UbP/UBTD2_N"/>
</dbReference>
<dbReference type="GeneID" id="19163045"/>
<comment type="caution">
    <text evidence="3">The sequence shown here is derived from an EMBL/GenBank/DDBJ whole genome shotgun (WGS) entry which is preliminary data.</text>
</comment>
<dbReference type="AlphaFoldDB" id="W9XXN3"/>
<dbReference type="InterPro" id="IPR038169">
    <property type="entry name" value="DC-UbP/UBTD2_N_sf"/>
</dbReference>
<dbReference type="HOGENOM" id="CLU_054816_2_0_1"/>
<gene>
    <name evidence="3" type="ORF">A1O1_08194</name>
</gene>